<dbReference type="Proteomes" id="UP000294498">
    <property type="component" value="Unassembled WGS sequence"/>
</dbReference>
<comment type="caution">
    <text evidence="1">The sequence shown here is derived from an EMBL/GenBank/DDBJ whole genome shotgun (WGS) entry which is preliminary data.</text>
</comment>
<accession>A0A4V3GKS2</accession>
<organism evidence="1 2">
    <name type="scientific">Dinghuibacter silviterrae</name>
    <dbReference type="NCBI Taxonomy" id="1539049"/>
    <lineage>
        <taxon>Bacteria</taxon>
        <taxon>Pseudomonadati</taxon>
        <taxon>Bacteroidota</taxon>
        <taxon>Chitinophagia</taxon>
        <taxon>Chitinophagales</taxon>
        <taxon>Chitinophagaceae</taxon>
        <taxon>Dinghuibacter</taxon>
    </lineage>
</organism>
<name>A0A4V3GKS2_9BACT</name>
<gene>
    <name evidence="1" type="ORF">EDB95_4648</name>
</gene>
<protein>
    <submittedName>
        <fullName evidence="1">Lysozyme family protein</fullName>
    </submittedName>
</protein>
<dbReference type="AlphaFoldDB" id="A0A4V3GKS2"/>
<sequence>MQRKRSIHRQGPVHAPLTKRAAVAQPTDLEYIHFFDTCEIHKERLPEIDKTIDGKIIPGKPRYQNISALVGGAPAAGTPSLSLSPLPMFSPTSPSTGGLSDLGSGVIHTTPPSFDSRWSALNEPSGFGFSSLGLPALTQGLPGFGKSFSLPPSPYNTSGRIPWYFIACVHYRECGFSFKKHLHNGDPLTAYTTHVPANRPQVGHPPPFTFEESAVDALKLMKFDKIAGWPLPVILRKLEAYNGFGYTSIHKIPSPYLWGYSNLYTKGLYVSDGKFDDNAVSKQMGTAVILKRMEERGLISIPRS</sequence>
<proteinExistence type="predicted"/>
<evidence type="ECO:0000313" key="2">
    <source>
        <dbReference type="Proteomes" id="UP000294498"/>
    </source>
</evidence>
<keyword evidence="2" id="KW-1185">Reference proteome</keyword>
<dbReference type="RefSeq" id="WP_133997914.1">
    <property type="nucleotide sequence ID" value="NZ_SODV01000002.1"/>
</dbReference>
<evidence type="ECO:0000313" key="1">
    <source>
        <dbReference type="EMBL" id="TDW96812.1"/>
    </source>
</evidence>
<dbReference type="EMBL" id="SODV01000002">
    <property type="protein sequence ID" value="TDW96812.1"/>
    <property type="molecule type" value="Genomic_DNA"/>
</dbReference>
<dbReference type="OrthoDB" id="482757at2"/>
<reference evidence="1 2" key="1">
    <citation type="submission" date="2019-03" db="EMBL/GenBank/DDBJ databases">
        <title>Genomic Encyclopedia of Type Strains, Phase IV (KMG-IV): sequencing the most valuable type-strain genomes for metagenomic binning, comparative biology and taxonomic classification.</title>
        <authorList>
            <person name="Goeker M."/>
        </authorList>
    </citation>
    <scope>NUCLEOTIDE SEQUENCE [LARGE SCALE GENOMIC DNA]</scope>
    <source>
        <strain evidence="1 2">DSM 100059</strain>
    </source>
</reference>